<name>A0A5R8KGU3_9BACT</name>
<dbReference type="RefSeq" id="WP_138085679.1">
    <property type="nucleotide sequence ID" value="NZ_VAUV01000005.1"/>
</dbReference>
<evidence type="ECO:0000313" key="3">
    <source>
        <dbReference type="EMBL" id="TLD71467.1"/>
    </source>
</evidence>
<reference evidence="3 4" key="1">
    <citation type="submission" date="2019-05" db="EMBL/GenBank/DDBJ databases">
        <title>Verrucobacter flavum gen. nov., sp. nov. a new member of the family Verrucomicrobiaceae.</title>
        <authorList>
            <person name="Szuroczki S."/>
            <person name="Abbaszade G."/>
            <person name="Szabo A."/>
            <person name="Felfoldi T."/>
            <person name="Schumann P."/>
            <person name="Boka K."/>
            <person name="Keki Z."/>
            <person name="Toumi M."/>
            <person name="Toth E."/>
        </authorList>
    </citation>
    <scope>NUCLEOTIDE SEQUENCE [LARGE SCALE GENOMIC DNA]</scope>
    <source>
        <strain evidence="3 4">MG-N-17</strain>
    </source>
</reference>
<organism evidence="3 4">
    <name type="scientific">Phragmitibacter flavus</name>
    <dbReference type="NCBI Taxonomy" id="2576071"/>
    <lineage>
        <taxon>Bacteria</taxon>
        <taxon>Pseudomonadati</taxon>
        <taxon>Verrucomicrobiota</taxon>
        <taxon>Verrucomicrobiia</taxon>
        <taxon>Verrucomicrobiales</taxon>
        <taxon>Verrucomicrobiaceae</taxon>
        <taxon>Phragmitibacter</taxon>
    </lineage>
</organism>
<dbReference type="SMART" id="SM00382">
    <property type="entry name" value="AAA"/>
    <property type="match status" value="1"/>
</dbReference>
<proteinExistence type="predicted"/>
<sequence>MLRVVAHTSAAAARKYYAEGLKREDYYSEKQEIVGKWHGKAATLLGISGDVDKEHFAALVENRHPLTGEKLTPRTKDGRRVGYDLNFHAPKSLSVLYALTQDKEVLKAFRQAVADTMTELEERAETRVRKKGAQASRLTGNLAWAEFIHFTSRPVGGIPDPHLHAHCFTFNATFDQNEDRWKAAEFGAIKREAHYAEAAFHSRLAGALAAQGYEISRRKAGWEIKGMPASVIAKFSRRTAQIERMADEMGIKDAKAKDALGAATREGKRHGLTFSDLLAAWSVRLTDDEKAQISKVCYDKGHATVAKISAVEAVDYAMAKLFERQSVVERGHILAAALRFGAGDTSPQAIKAEFERRGLIGRKVGEEHLCTSVAVLAEEVALIGFVRTGRNSAMPLGGKGRLAISEKLSDEQRAAVKHLLTSRDQVMAIRGGAGVGKTTLMKDAVAAIEARGLKVFAFAPSAVASRETLREAGFAGADTVAHLMLNEKMQKQVQGQVIWVDEAGLLGVRDLWRIMEIAGPNTRVILTGDTAQHSPVARGDAFRLLQKHAGLRVAEVTEIRRQEIEDYKKAIEAISKGDLRTGFRRLEALGAFVEIEDEATRHKELAADYLALSKRGEPPLVVSPTHLESAKVTNAIREARRDAGQLGPERHVLQYQNLQWEEAERQLPENYRAGLVVQFHQNAKGIMRGAIFRVVGQGEDGSIQMQNRSGDVMTLPIKDAAKYLVYEERELALAKGDRIRITRNGESENGKRLNNGNVLTVEKFGKQGQIILSNGAVLDANHGHIAHGYCQTSHSSQSKSVQDVLIAQSADSFKAASREQFYVSCSRGKQTVRIYTDNRSDLQQAVGNSSTRMSGVELAELTSKDLSGFMSSEMGAKQWRDAIKSRRGLDGSKTFVEQLVEQRKTDPTLKKEEGISWKGYIEMRRNLVGADGKNRSKGHPAGQQKAGAAKGKTTPKRSEHSEARVAELKAAQEAKKSQTPPKKETPKGRLVKAYESAASHFKKVADKVRGSAKQKAEKKEVRMGKTTAKPLQENNAGRAADHTARAKTAKAGKEKAKAAQQQKAQSRKAPVQTPKK</sequence>
<dbReference type="InterPro" id="IPR027417">
    <property type="entry name" value="P-loop_NTPase"/>
</dbReference>
<dbReference type="InterPro" id="IPR014059">
    <property type="entry name" value="TraI/TrwC_relax"/>
</dbReference>
<feature type="region of interest" description="Disordered" evidence="1">
    <location>
        <begin position="930"/>
        <end position="990"/>
    </location>
</feature>
<dbReference type="NCBIfam" id="TIGR02686">
    <property type="entry name" value="relax_trwC"/>
    <property type="match status" value="1"/>
</dbReference>
<dbReference type="SUPFAM" id="SSF52540">
    <property type="entry name" value="P-loop containing nucleoside triphosphate hydrolases"/>
    <property type="match status" value="2"/>
</dbReference>
<dbReference type="NCBIfam" id="NF041492">
    <property type="entry name" value="MobF"/>
    <property type="match status" value="1"/>
</dbReference>
<dbReference type="Pfam" id="PF13604">
    <property type="entry name" value="AAA_30"/>
    <property type="match status" value="1"/>
</dbReference>
<dbReference type="InterPro" id="IPR003593">
    <property type="entry name" value="AAA+_ATPase"/>
</dbReference>
<feature type="compositionally biased region" description="Basic and acidic residues" evidence="1">
    <location>
        <begin position="956"/>
        <end position="987"/>
    </location>
</feature>
<dbReference type="SUPFAM" id="SSF55464">
    <property type="entry name" value="Origin of replication-binding domain, RBD-like"/>
    <property type="match status" value="1"/>
</dbReference>
<feature type="compositionally biased region" description="Basic and acidic residues" evidence="1">
    <location>
        <begin position="1004"/>
        <end position="1023"/>
    </location>
</feature>
<dbReference type="Pfam" id="PF08751">
    <property type="entry name" value="TrwC"/>
    <property type="match status" value="1"/>
</dbReference>
<dbReference type="EMBL" id="VAUV01000005">
    <property type="protein sequence ID" value="TLD71467.1"/>
    <property type="molecule type" value="Genomic_DNA"/>
</dbReference>
<evidence type="ECO:0000313" key="4">
    <source>
        <dbReference type="Proteomes" id="UP000306196"/>
    </source>
</evidence>
<dbReference type="OrthoDB" id="177421at2"/>
<protein>
    <submittedName>
        <fullName evidence="3">Conjugative relaxase</fullName>
    </submittedName>
</protein>
<evidence type="ECO:0000259" key="2">
    <source>
        <dbReference type="SMART" id="SM00382"/>
    </source>
</evidence>
<dbReference type="AlphaFoldDB" id="A0A5R8KGU3"/>
<feature type="compositionally biased region" description="Low complexity" evidence="1">
    <location>
        <begin position="1058"/>
        <end position="1069"/>
    </location>
</feature>
<dbReference type="Proteomes" id="UP000306196">
    <property type="component" value="Unassembled WGS sequence"/>
</dbReference>
<evidence type="ECO:0000256" key="1">
    <source>
        <dbReference type="SAM" id="MobiDB-lite"/>
    </source>
</evidence>
<feature type="domain" description="AAA+ ATPase" evidence="2">
    <location>
        <begin position="423"/>
        <end position="563"/>
    </location>
</feature>
<comment type="caution">
    <text evidence="3">The sequence shown here is derived from an EMBL/GenBank/DDBJ whole genome shotgun (WGS) entry which is preliminary data.</text>
</comment>
<accession>A0A5R8KGU3</accession>
<dbReference type="InterPro" id="IPR014862">
    <property type="entry name" value="TrwC"/>
</dbReference>
<gene>
    <name evidence="3" type="ORF">FEM03_08045</name>
</gene>
<dbReference type="Gene3D" id="3.40.50.300">
    <property type="entry name" value="P-loop containing nucleotide triphosphate hydrolases"/>
    <property type="match status" value="2"/>
</dbReference>
<keyword evidence="4" id="KW-1185">Reference proteome</keyword>
<feature type="region of interest" description="Disordered" evidence="1">
    <location>
        <begin position="1004"/>
        <end position="1076"/>
    </location>
</feature>
<feature type="compositionally biased region" description="Low complexity" evidence="1">
    <location>
        <begin position="939"/>
        <end position="952"/>
    </location>
</feature>